<evidence type="ECO:0000256" key="5">
    <source>
        <dbReference type="PIRNR" id="PIRNR005673"/>
    </source>
</evidence>
<dbReference type="InterPro" id="IPR024931">
    <property type="entry name" value="Importin_alpha"/>
</dbReference>
<dbReference type="GeneID" id="29003947"/>
<dbReference type="RefSeq" id="XP_018289273.1">
    <property type="nucleotide sequence ID" value="XM_018443041.1"/>
</dbReference>
<accession>A0A162U022</accession>
<gene>
    <name evidence="9" type="ORF">PHYBLDRAFT_74923</name>
</gene>
<dbReference type="GO" id="GO:0005737">
    <property type="term" value="C:cytoplasm"/>
    <property type="evidence" value="ECO:0007669"/>
    <property type="project" value="InterPro"/>
</dbReference>
<evidence type="ECO:0000256" key="3">
    <source>
        <dbReference type="ARBA" id="ARBA00022737"/>
    </source>
</evidence>
<feature type="repeat" description="ARM" evidence="6">
    <location>
        <begin position="115"/>
        <end position="157"/>
    </location>
</feature>
<dbReference type="Proteomes" id="UP000077315">
    <property type="component" value="Unassembled WGS sequence"/>
</dbReference>
<organism evidence="9 10">
    <name type="scientific">Phycomyces blakesleeanus (strain ATCC 8743b / DSM 1359 / FGSC 10004 / NBRC 33097 / NRRL 1555)</name>
    <dbReference type="NCBI Taxonomy" id="763407"/>
    <lineage>
        <taxon>Eukaryota</taxon>
        <taxon>Fungi</taxon>
        <taxon>Fungi incertae sedis</taxon>
        <taxon>Mucoromycota</taxon>
        <taxon>Mucoromycotina</taxon>
        <taxon>Mucoromycetes</taxon>
        <taxon>Mucorales</taxon>
        <taxon>Phycomycetaceae</taxon>
        <taxon>Phycomyces</taxon>
    </lineage>
</organism>
<evidence type="ECO:0000256" key="7">
    <source>
        <dbReference type="SAM" id="MobiDB-lite"/>
    </source>
</evidence>
<feature type="repeat" description="ARM" evidence="6">
    <location>
        <begin position="157"/>
        <end position="199"/>
    </location>
</feature>
<feature type="region of interest" description="Disordered" evidence="7">
    <location>
        <begin position="1"/>
        <end position="66"/>
    </location>
</feature>
<dbReference type="AlphaFoldDB" id="A0A162U022"/>
<dbReference type="InterPro" id="IPR036975">
    <property type="entry name" value="Importin-a_IBB_sf"/>
</dbReference>
<feature type="compositionally biased region" description="Basic and acidic residues" evidence="7">
    <location>
        <begin position="18"/>
        <end position="44"/>
    </location>
</feature>
<evidence type="ECO:0000259" key="8">
    <source>
        <dbReference type="PROSITE" id="PS51214"/>
    </source>
</evidence>
<dbReference type="FunCoup" id="A0A162U022">
    <property type="interactions" value="608"/>
</dbReference>
<evidence type="ECO:0000313" key="9">
    <source>
        <dbReference type="EMBL" id="OAD71233.1"/>
    </source>
</evidence>
<evidence type="ECO:0000256" key="6">
    <source>
        <dbReference type="PROSITE-ProRule" id="PRU00259"/>
    </source>
</evidence>
<dbReference type="FunFam" id="1.25.10.10:FF:000021">
    <property type="entry name" value="Importin subunit alpha"/>
    <property type="match status" value="1"/>
</dbReference>
<dbReference type="STRING" id="763407.A0A162U022"/>
<dbReference type="Gene3D" id="1.20.5.690">
    <property type="entry name" value="Importin-alpha, importin-beta-binding domain"/>
    <property type="match status" value="1"/>
</dbReference>
<feature type="compositionally biased region" description="Acidic residues" evidence="7">
    <location>
        <begin position="53"/>
        <end position="62"/>
    </location>
</feature>
<dbReference type="GO" id="GO:0005634">
    <property type="term" value="C:nucleus"/>
    <property type="evidence" value="ECO:0007669"/>
    <property type="project" value="UniProtKB-ARBA"/>
</dbReference>
<evidence type="ECO:0000256" key="1">
    <source>
        <dbReference type="ARBA" id="ARBA00010394"/>
    </source>
</evidence>
<keyword evidence="4 5" id="KW-0653">Protein transport</keyword>
<dbReference type="InterPro" id="IPR002652">
    <property type="entry name" value="Importin-a_IBB"/>
</dbReference>
<dbReference type="Pfam" id="PF00514">
    <property type="entry name" value="Arm"/>
    <property type="match status" value="8"/>
</dbReference>
<dbReference type="Gene3D" id="1.25.10.10">
    <property type="entry name" value="Leucine-rich Repeat Variant"/>
    <property type="match status" value="1"/>
</dbReference>
<name>A0A162U022_PHYB8</name>
<evidence type="ECO:0000256" key="2">
    <source>
        <dbReference type="ARBA" id="ARBA00022448"/>
    </source>
</evidence>
<dbReference type="SMART" id="SM00185">
    <property type="entry name" value="ARM"/>
    <property type="match status" value="8"/>
</dbReference>
<keyword evidence="2 5" id="KW-0813">Transport</keyword>
<keyword evidence="10" id="KW-1185">Reference proteome</keyword>
<dbReference type="GO" id="GO:0061608">
    <property type="term" value="F:nuclear import signal receptor activity"/>
    <property type="evidence" value="ECO:0007669"/>
    <property type="project" value="InterPro"/>
</dbReference>
<dbReference type="InParanoid" id="A0A162U022"/>
<sequence>MDSQSEQRRGTYKARNAFKPEEVRRRRETAQVEIRKQKKEENLAKRRNFNMENLEDDSEDEANVGSMEHQVSELPMMTQGAYSSNEDAQLQATAQFRKLLSKEKNPPIEQVIACGVVPRFVEFLSSANTQLQFEAAWALTNIASGSSQQTTIVIEAGAVSHFIKLLSSPVVDVKEQAVWALGNIAGDNPTCRDFVLKSGALAPLLNIFENTAKLSMIRNATWTLSNFCRGKNPQPDWRLIAPALNILARLTMSDDEEVLVDTCWAISYLSDGTNDRIDAVVNSGVCGRLVELLKHPSPAVQTPALRSVGNIVTGDDSQTQVVINCGALEALLYMMASPKEGIRKEACWAVSNITAGNHNQIQAVIDAGLVAPLLHIMTTGEFKTKKEACWAICNATSGGLNHPEQIKRLVQEGAIKPLCDILNAKDNKITQVALDGLDNILRSGEIEKANMADGINPYALLVEEAGGIEIIHDLQAHENQEIYKKTYNIIDKYFSAGDDEQDSDMVPDAGQFTFQPLAMAPQGGFDFGPR</sequence>
<dbReference type="VEuPathDB" id="FungiDB:PHYBLDRAFT_74923"/>
<protein>
    <recommendedName>
        <fullName evidence="5">Importin subunit alpha</fullName>
    </recommendedName>
</protein>
<dbReference type="EMBL" id="KV440986">
    <property type="protein sequence ID" value="OAD71233.1"/>
    <property type="molecule type" value="Genomic_DNA"/>
</dbReference>
<dbReference type="PIRSF" id="PIRSF005673">
    <property type="entry name" value="Importin_alpha"/>
    <property type="match status" value="1"/>
</dbReference>
<dbReference type="GO" id="GO:0006606">
    <property type="term" value="P:protein import into nucleus"/>
    <property type="evidence" value="ECO:0007669"/>
    <property type="project" value="InterPro"/>
</dbReference>
<evidence type="ECO:0000313" key="10">
    <source>
        <dbReference type="Proteomes" id="UP000077315"/>
    </source>
</evidence>
<feature type="domain" description="IBB" evidence="8">
    <location>
        <begin position="1"/>
        <end position="56"/>
    </location>
</feature>
<dbReference type="PROSITE" id="PS50176">
    <property type="entry name" value="ARM_REPEAT"/>
    <property type="match status" value="3"/>
</dbReference>
<dbReference type="InterPro" id="IPR000225">
    <property type="entry name" value="Armadillo"/>
</dbReference>
<proteinExistence type="inferred from homology"/>
<dbReference type="PANTHER" id="PTHR23316">
    <property type="entry name" value="IMPORTIN ALPHA"/>
    <property type="match status" value="1"/>
</dbReference>
<dbReference type="SUPFAM" id="SSF48371">
    <property type="entry name" value="ARM repeat"/>
    <property type="match status" value="1"/>
</dbReference>
<feature type="repeat" description="ARM" evidence="6">
    <location>
        <begin position="326"/>
        <end position="368"/>
    </location>
</feature>
<reference evidence="10" key="1">
    <citation type="submission" date="2015-06" db="EMBL/GenBank/DDBJ databases">
        <title>Expansion of signal transduction pathways in fungi by whole-genome duplication.</title>
        <authorList>
            <consortium name="DOE Joint Genome Institute"/>
            <person name="Corrochano L.M."/>
            <person name="Kuo A."/>
            <person name="Marcet-Houben M."/>
            <person name="Polaino S."/>
            <person name="Salamov A."/>
            <person name="Villalobos J.M."/>
            <person name="Alvarez M.I."/>
            <person name="Avalos J."/>
            <person name="Benito E.P."/>
            <person name="Benoit I."/>
            <person name="Burger G."/>
            <person name="Camino L.P."/>
            <person name="Canovas D."/>
            <person name="Cerda-Olmedo E."/>
            <person name="Cheng J.-F."/>
            <person name="Dominguez A."/>
            <person name="Elias M."/>
            <person name="Eslava A.P."/>
            <person name="Glaser F."/>
            <person name="Grimwood J."/>
            <person name="Gutierrez G."/>
            <person name="Heitman J."/>
            <person name="Henrissat B."/>
            <person name="Iturriaga E.A."/>
            <person name="Lang B.F."/>
            <person name="Lavin J.L."/>
            <person name="Lee S."/>
            <person name="Li W."/>
            <person name="Lindquist E."/>
            <person name="Lopez-Garcia S."/>
            <person name="Luque E.M."/>
            <person name="Marcos A.T."/>
            <person name="Martin J."/>
            <person name="McCluskey K."/>
            <person name="Medina H.R."/>
            <person name="Miralles-Duran A."/>
            <person name="Miyazaki A."/>
            <person name="Munoz-Torres E."/>
            <person name="Oguiza J.A."/>
            <person name="Ohm R."/>
            <person name="Olmedo M."/>
            <person name="Orejas M."/>
            <person name="Ortiz-Castellanos L."/>
            <person name="Pisabarro A.G."/>
            <person name="Rodriguez-Romero J."/>
            <person name="Ruiz-Herrera J."/>
            <person name="Ruiz-Vazquez R."/>
            <person name="Sanz C."/>
            <person name="Schackwitz W."/>
            <person name="Schmutz J."/>
            <person name="Shahriari M."/>
            <person name="Shelest E."/>
            <person name="Silva-Franco F."/>
            <person name="Soanes D."/>
            <person name="Syed K."/>
            <person name="Tagua V.G."/>
            <person name="Talbot N.J."/>
            <person name="Thon M."/>
            <person name="De vries R.P."/>
            <person name="Wiebenga A."/>
            <person name="Yadav J.S."/>
            <person name="Braun E.L."/>
            <person name="Baker S."/>
            <person name="Garre V."/>
            <person name="Horwitz B."/>
            <person name="Torres-Martinez S."/>
            <person name="Idnurm A."/>
            <person name="Herrera-Estrella A."/>
            <person name="Gabaldon T."/>
            <person name="Grigoriev I.V."/>
        </authorList>
    </citation>
    <scope>NUCLEOTIDE SEQUENCE [LARGE SCALE GENOMIC DNA]</scope>
    <source>
        <strain evidence="10">NRRL 1555(-)</strain>
    </source>
</reference>
<dbReference type="PROSITE" id="PS51214">
    <property type="entry name" value="IBB"/>
    <property type="match status" value="1"/>
</dbReference>
<evidence type="ECO:0000256" key="4">
    <source>
        <dbReference type="ARBA" id="ARBA00022927"/>
    </source>
</evidence>
<keyword evidence="3" id="KW-0677">Repeat</keyword>
<dbReference type="InterPro" id="IPR032413">
    <property type="entry name" value="Arm_3"/>
</dbReference>
<dbReference type="Pfam" id="PF01749">
    <property type="entry name" value="IBB"/>
    <property type="match status" value="1"/>
</dbReference>
<comment type="similarity">
    <text evidence="1 5">Belongs to the importin alpha family.</text>
</comment>
<dbReference type="InterPro" id="IPR016024">
    <property type="entry name" value="ARM-type_fold"/>
</dbReference>
<dbReference type="InterPro" id="IPR011989">
    <property type="entry name" value="ARM-like"/>
</dbReference>
<dbReference type="OrthoDB" id="29145at2759"/>
<dbReference type="Pfam" id="PF16186">
    <property type="entry name" value="Arm_3"/>
    <property type="match status" value="1"/>
</dbReference>